<feature type="domain" description="Heterokaryon incompatibility" evidence="1">
    <location>
        <begin position="170"/>
        <end position="287"/>
    </location>
</feature>
<comment type="caution">
    <text evidence="2">The sequence shown here is derived from an EMBL/GenBank/DDBJ whole genome shotgun (WGS) entry which is preliminary data.</text>
</comment>
<evidence type="ECO:0000313" key="3">
    <source>
        <dbReference type="Proteomes" id="UP000813461"/>
    </source>
</evidence>
<dbReference type="AlphaFoldDB" id="A0A8K0QRR3"/>
<evidence type="ECO:0000313" key="2">
    <source>
        <dbReference type="EMBL" id="KAH7067042.1"/>
    </source>
</evidence>
<dbReference type="Pfam" id="PF06985">
    <property type="entry name" value="HET"/>
    <property type="match status" value="1"/>
</dbReference>
<sequence length="530" mass="60011">MNNRISFLGEGNPEQVKHLLFGPTAGAEDVSGTKACREELSVQSQIMATTAVNQGSQAPNFPYKPLQRNQMRLLRLTGQVNGQILGELISTKFPPGSILSKPKPFTCLSYMWGPPPPANTSSHVLISGHPFLVSSNLKSFLACYLAEKHITIDDSADPQYIWVDETAKGAYVWIDQICIDQSNVLEKNAQVSRMDEIYRNANGGSIVWLGDPRADSYLGKGLPNKIWEVSRDLVDRMTALAESVRGSNNAYTICAEHMSPEDMEILCQIVSDMVTNPYWTRMWIVQEVLLSPKLQLMYGPHVFPYETIHAIGSFAYYKESTNFTPPRVYDLWSDKQWFNAGEGMELSRALRWIEGECCNARDKVFAVLGIVRPADRALLQVDYAIPTEHLFADVMRALIVTCIHGWNDSEALHWLGKFLGVPSALAPLIRMNDSAKWDITYINLMAAKIKKSEITIDLRKLNLVELIQFIYQNTEPTSEWYEDQDRKRIRVWLEAREEEDLKEFDEDVQEVRKHTIARVGTGDFVLVPGD</sequence>
<dbReference type="PANTHER" id="PTHR24148">
    <property type="entry name" value="ANKYRIN REPEAT DOMAIN-CONTAINING PROTEIN 39 HOMOLOG-RELATED"/>
    <property type="match status" value="1"/>
</dbReference>
<dbReference type="Proteomes" id="UP000813461">
    <property type="component" value="Unassembled WGS sequence"/>
</dbReference>
<protein>
    <submittedName>
        <fullName evidence="2">Heterokaryon incompatibility protein-domain-containing protein</fullName>
    </submittedName>
</protein>
<keyword evidence="3" id="KW-1185">Reference proteome</keyword>
<accession>A0A8K0QRR3</accession>
<gene>
    <name evidence="2" type="ORF">FB567DRAFT_542093</name>
</gene>
<organism evidence="2 3">
    <name type="scientific">Paraphoma chrysanthemicola</name>
    <dbReference type="NCBI Taxonomy" id="798071"/>
    <lineage>
        <taxon>Eukaryota</taxon>
        <taxon>Fungi</taxon>
        <taxon>Dikarya</taxon>
        <taxon>Ascomycota</taxon>
        <taxon>Pezizomycotina</taxon>
        <taxon>Dothideomycetes</taxon>
        <taxon>Pleosporomycetidae</taxon>
        <taxon>Pleosporales</taxon>
        <taxon>Pleosporineae</taxon>
        <taxon>Phaeosphaeriaceae</taxon>
        <taxon>Paraphoma</taxon>
    </lineage>
</organism>
<evidence type="ECO:0000259" key="1">
    <source>
        <dbReference type="Pfam" id="PF06985"/>
    </source>
</evidence>
<dbReference type="InterPro" id="IPR010730">
    <property type="entry name" value="HET"/>
</dbReference>
<dbReference type="OrthoDB" id="5386682at2759"/>
<name>A0A8K0QRR3_9PLEO</name>
<reference evidence="2" key="1">
    <citation type="journal article" date="2021" name="Nat. Commun.">
        <title>Genetic determinants of endophytism in the Arabidopsis root mycobiome.</title>
        <authorList>
            <person name="Mesny F."/>
            <person name="Miyauchi S."/>
            <person name="Thiergart T."/>
            <person name="Pickel B."/>
            <person name="Atanasova L."/>
            <person name="Karlsson M."/>
            <person name="Huettel B."/>
            <person name="Barry K.W."/>
            <person name="Haridas S."/>
            <person name="Chen C."/>
            <person name="Bauer D."/>
            <person name="Andreopoulos W."/>
            <person name="Pangilinan J."/>
            <person name="LaButti K."/>
            <person name="Riley R."/>
            <person name="Lipzen A."/>
            <person name="Clum A."/>
            <person name="Drula E."/>
            <person name="Henrissat B."/>
            <person name="Kohler A."/>
            <person name="Grigoriev I.V."/>
            <person name="Martin F.M."/>
            <person name="Hacquard S."/>
        </authorList>
    </citation>
    <scope>NUCLEOTIDE SEQUENCE</scope>
    <source>
        <strain evidence="2">MPI-SDFR-AT-0120</strain>
    </source>
</reference>
<dbReference type="EMBL" id="JAGMVJ010000037">
    <property type="protein sequence ID" value="KAH7067042.1"/>
    <property type="molecule type" value="Genomic_DNA"/>
</dbReference>
<proteinExistence type="predicted"/>
<dbReference type="PANTHER" id="PTHR24148:SF73">
    <property type="entry name" value="HET DOMAIN PROTEIN (AFU_ORTHOLOGUE AFUA_8G01020)"/>
    <property type="match status" value="1"/>
</dbReference>
<dbReference type="InterPro" id="IPR052895">
    <property type="entry name" value="HetReg/Transcr_Mod"/>
</dbReference>